<accession>C7RV24</accession>
<dbReference type="OrthoDB" id="8437309at2"/>
<dbReference type="AlphaFoldDB" id="C7RV24"/>
<dbReference type="STRING" id="522306.CAP2UW1_1801"/>
<proteinExistence type="predicted"/>
<reference evidence="1" key="2">
    <citation type="submission" date="2009-09" db="EMBL/GenBank/DDBJ databases">
        <title>Complete sequence of chromosome of Candidatus Accumulibacter phosphatis clade IIA str. UW-1.</title>
        <authorList>
            <consortium name="US DOE Joint Genome Institute"/>
            <person name="Martin H.G."/>
            <person name="Ivanova N."/>
            <person name="Kunin V."/>
            <person name="Warnecke F."/>
            <person name="Barry K."/>
            <person name="He S."/>
            <person name="Salamov A."/>
            <person name="Szeto E."/>
            <person name="Dalin E."/>
            <person name="Pangilinan J.L."/>
            <person name="Lapidus A."/>
            <person name="Lowry S."/>
            <person name="Kyrpides N.C."/>
            <person name="McMahon K.D."/>
            <person name="Hugenholtz P."/>
        </authorList>
    </citation>
    <scope>NUCLEOTIDE SEQUENCE [LARGE SCALE GENOMIC DNA]</scope>
    <source>
        <strain evidence="1">UW-1</strain>
    </source>
</reference>
<dbReference type="eggNOG" id="COG1073">
    <property type="taxonomic scope" value="Bacteria"/>
</dbReference>
<reference evidence="1" key="1">
    <citation type="submission" date="2009-08" db="EMBL/GenBank/DDBJ databases">
        <authorList>
            <consortium name="US DOE Joint Genome Institute"/>
            <person name="Lucas S."/>
            <person name="Copeland A."/>
            <person name="Lapidus A."/>
            <person name="Glavina del Rio T."/>
            <person name="Dalin E."/>
            <person name="Tice H."/>
            <person name="Bruce D."/>
            <person name="Barry K."/>
            <person name="Pitluck S."/>
            <person name="Lowry S."/>
            <person name="Larimer F."/>
            <person name="Land M."/>
            <person name="Hauser L."/>
            <person name="Kyrpides N."/>
            <person name="Ivanova N."/>
            <person name="McMahon K.D."/>
            <person name="Hugenholtz P."/>
        </authorList>
    </citation>
    <scope>NUCLEOTIDE SEQUENCE</scope>
    <source>
        <strain evidence="1">UW-1</strain>
    </source>
</reference>
<dbReference type="EMBL" id="CP001715">
    <property type="protein sequence ID" value="ACV35103.1"/>
    <property type="molecule type" value="Genomic_DNA"/>
</dbReference>
<organism evidence="1">
    <name type="scientific">Accumulibacter regalis</name>
    <dbReference type="NCBI Taxonomy" id="522306"/>
    <lineage>
        <taxon>Bacteria</taxon>
        <taxon>Pseudomonadati</taxon>
        <taxon>Pseudomonadota</taxon>
        <taxon>Betaproteobacteria</taxon>
        <taxon>Candidatus Accumulibacter</taxon>
    </lineage>
</organism>
<dbReference type="HOGENOM" id="CLU_039611_0_0_4"/>
<protein>
    <submittedName>
        <fullName evidence="1">Uncharacterized protein</fullName>
    </submittedName>
</protein>
<dbReference type="KEGG" id="app:CAP2UW1_1801"/>
<name>C7RV24_ACCRE</name>
<evidence type="ECO:0000313" key="1">
    <source>
        <dbReference type="EMBL" id="ACV35103.1"/>
    </source>
</evidence>
<dbReference type="PROSITE" id="PS51257">
    <property type="entry name" value="PROKAR_LIPOPROTEIN"/>
    <property type="match status" value="1"/>
</dbReference>
<gene>
    <name evidence="1" type="ordered locus">CAP2UW1_1801</name>
</gene>
<sequence length="434" mass="48130" precursor="true">MDTKTLLLIALLVVFAMLTGCAYNHKKFDHHIDVTHDQDDFVVQVDDFGQFWDPAEAERALTRVSSLAKSRNVIVVLFVHGWNHDADPKNENLVDFRESIVDTRRRLTDEKAPESAVYRQSRKNLTGTEDLTVVSIYVGWRGRSLPSYLNYTTFWGRKAAAERVGEGDTREFLLRLNSLYRNQQAARVAGTSKTFMGLATIGHSFGAQVLFKAVATEIENELVARTTAASKQGAGQNTVSDLPGFGDLVVLVNPAFEAMQFERIDKLSNQLSYGRQQNPILLVVSSAGDVPRQVLFPLGRQIDALLLRPSFRPGQRALWTQALGEYEPTRTHSLTITQADPALIPGFDPGVYIKDPCAIVNLDLTNVPSVGGVKLTPGPNHRPNNPFIVAYASTSVVLNHSSVFEEILRRFLNDYVAIAQGKRMLTASDSISCR</sequence>